<evidence type="ECO:0000256" key="1">
    <source>
        <dbReference type="SAM" id="Phobius"/>
    </source>
</evidence>
<proteinExistence type="predicted"/>
<evidence type="ECO:0008006" key="4">
    <source>
        <dbReference type="Google" id="ProtNLM"/>
    </source>
</evidence>
<keyword evidence="1" id="KW-0472">Membrane</keyword>
<name>A0ABS5KYF9_9ACTN</name>
<protein>
    <recommendedName>
        <fullName evidence="4">Glycine zipper domain-containing protein</fullName>
    </recommendedName>
</protein>
<comment type="caution">
    <text evidence="2">The sequence shown here is derived from an EMBL/GenBank/DDBJ whole genome shotgun (WGS) entry which is preliminary data.</text>
</comment>
<keyword evidence="1" id="KW-1133">Transmembrane helix</keyword>
<accession>A0ABS5KYF9</accession>
<feature type="transmembrane region" description="Helical" evidence="1">
    <location>
        <begin position="73"/>
        <end position="90"/>
    </location>
</feature>
<dbReference type="EMBL" id="JAAFYZ010000127">
    <property type="protein sequence ID" value="MBS2551105.1"/>
    <property type="molecule type" value="Genomic_DNA"/>
</dbReference>
<feature type="transmembrane region" description="Helical" evidence="1">
    <location>
        <begin position="96"/>
        <end position="117"/>
    </location>
</feature>
<keyword evidence="3" id="KW-1185">Reference proteome</keyword>
<sequence length="151" mass="15224">MAGTRLEIFGRGIVYGTVAGAALGALVGSPILVIGTVIGAIVGAGVGMAAGIVGGLLLACARPLLRTTAATRLVGASAMPLLILVAAVFADSDDVKFSALIALPLALIGTEIGILVAPRAVYGRTTRCAACRRPLVWQAVYDSRAARRAGR</sequence>
<feature type="transmembrane region" description="Helical" evidence="1">
    <location>
        <begin position="38"/>
        <end position="61"/>
    </location>
</feature>
<gene>
    <name evidence="2" type="ORF">KGQ19_29970</name>
</gene>
<dbReference type="Proteomes" id="UP000730482">
    <property type="component" value="Unassembled WGS sequence"/>
</dbReference>
<dbReference type="RefSeq" id="WP_212015129.1">
    <property type="nucleotide sequence ID" value="NZ_JAAFYZ010000127.1"/>
</dbReference>
<organism evidence="2 3">
    <name type="scientific">Catenulispora pinistramenti</name>
    <dbReference type="NCBI Taxonomy" id="2705254"/>
    <lineage>
        <taxon>Bacteria</taxon>
        <taxon>Bacillati</taxon>
        <taxon>Actinomycetota</taxon>
        <taxon>Actinomycetes</taxon>
        <taxon>Catenulisporales</taxon>
        <taxon>Catenulisporaceae</taxon>
        <taxon>Catenulispora</taxon>
    </lineage>
</organism>
<evidence type="ECO:0000313" key="3">
    <source>
        <dbReference type="Proteomes" id="UP000730482"/>
    </source>
</evidence>
<reference evidence="2 3" key="1">
    <citation type="submission" date="2020-02" db="EMBL/GenBank/DDBJ databases">
        <title>Acidophilic actinobacteria isolated from forest soil.</title>
        <authorList>
            <person name="Golinska P."/>
        </authorList>
    </citation>
    <scope>NUCLEOTIDE SEQUENCE [LARGE SCALE GENOMIC DNA]</scope>
    <source>
        <strain evidence="2 3">NL8</strain>
    </source>
</reference>
<keyword evidence="1" id="KW-0812">Transmembrane</keyword>
<evidence type="ECO:0000313" key="2">
    <source>
        <dbReference type="EMBL" id="MBS2551105.1"/>
    </source>
</evidence>
<feature type="transmembrane region" description="Helical" evidence="1">
    <location>
        <begin position="12"/>
        <end position="32"/>
    </location>
</feature>